<evidence type="ECO:0000313" key="6">
    <source>
        <dbReference type="Proteomes" id="UP000037953"/>
    </source>
</evidence>
<dbReference type="GO" id="GO:0009279">
    <property type="term" value="C:cell outer membrane"/>
    <property type="evidence" value="ECO:0007669"/>
    <property type="project" value="UniProtKB-SubCell"/>
</dbReference>
<dbReference type="InterPro" id="IPR008969">
    <property type="entry name" value="CarboxyPept-like_regulatory"/>
</dbReference>
<reference evidence="6" key="2">
    <citation type="submission" date="2015-09" db="EMBL/GenBank/DDBJ databases">
        <title>Draft genome sequence of a multidrug-resistant Chryseobacterium indologenes isolate from Malaysia.</title>
        <authorList>
            <person name="Yu C.Y."/>
            <person name="Ang G.Y."/>
            <person name="Chan K.-G."/>
        </authorList>
    </citation>
    <scope>NUCLEOTIDE SEQUENCE [LARGE SCALE GENOMIC DNA]</scope>
    <source>
        <strain evidence="6">CI_885</strain>
    </source>
</reference>
<protein>
    <submittedName>
        <fullName evidence="5">Peptidase</fullName>
    </submittedName>
</protein>
<accession>A0A0N0ZV10</accession>
<dbReference type="Gene3D" id="2.40.170.20">
    <property type="entry name" value="TonB-dependent receptor, beta-barrel domain"/>
    <property type="match status" value="1"/>
</dbReference>
<dbReference type="InterPro" id="IPR036942">
    <property type="entry name" value="Beta-barrel_TonB_sf"/>
</dbReference>
<evidence type="ECO:0000256" key="1">
    <source>
        <dbReference type="ARBA" id="ARBA00004442"/>
    </source>
</evidence>
<evidence type="ECO:0000256" key="2">
    <source>
        <dbReference type="ARBA" id="ARBA00023136"/>
    </source>
</evidence>
<comment type="caution">
    <text evidence="5">The sequence shown here is derived from an EMBL/GenBank/DDBJ whole genome shotgun (WGS) entry which is preliminary data.</text>
</comment>
<feature type="signal peptide" evidence="4">
    <location>
        <begin position="1"/>
        <end position="21"/>
    </location>
</feature>
<keyword evidence="3" id="KW-0998">Cell outer membrane</keyword>
<dbReference type="RefSeq" id="WP_062698102.1">
    <property type="nucleotide sequence ID" value="NZ_LJOD01000004.1"/>
</dbReference>
<dbReference type="EMBL" id="LJOD01000004">
    <property type="protein sequence ID" value="KPE51606.1"/>
    <property type="molecule type" value="Genomic_DNA"/>
</dbReference>
<evidence type="ECO:0000313" key="5">
    <source>
        <dbReference type="EMBL" id="KPE51606.1"/>
    </source>
</evidence>
<dbReference type="PATRIC" id="fig|253.9.peg.3355"/>
<name>A0A0N0ZV10_CHRID</name>
<organism evidence="5 6">
    <name type="scientific">Chryseobacterium indologenes</name>
    <name type="common">Flavobacterium indologenes</name>
    <dbReference type="NCBI Taxonomy" id="253"/>
    <lineage>
        <taxon>Bacteria</taxon>
        <taxon>Pseudomonadati</taxon>
        <taxon>Bacteroidota</taxon>
        <taxon>Flavobacteriia</taxon>
        <taxon>Flavobacteriales</taxon>
        <taxon>Weeksellaceae</taxon>
        <taxon>Chryseobacterium group</taxon>
        <taxon>Chryseobacterium</taxon>
    </lineage>
</organism>
<sequence length="956" mass="108523">MIKKLSLVSLFTLLPASYYFAQTTVFAYLKDAEGKPVEKAEVDLKGSENDVTADKIGYFQFVDLQPGHYQIVIAKPNFETKIMEFDVAADEKRKDLGTITLYSALTNADQGLAIIEGDDDDDGGSGQASTVGLLQSSQDIFSRIAAFDLGFYWFRPRGIDGRTGESMLNGVSMLKSDNGNVDFGNWGGLNEITRYPEISANHSPSEYAFGGNSSVVYKNTKASEYRKGFQFTQSLTNRNYRNRTSLRYSSGMNKNGWAFTVMGARRWAEEGIQEGTFYDAYGAYLGIEKKFSDSHTMTFNFIGAPYRRSTASPSTQEVYNYRGVHYNSYWGYQDGEQRSERVRKGFQPIFQIQDFWKINKKSSLWTSVSYQFGKDKGSRLDWQNVQNPSPTYYRNLPSYFDSLNPDASIPIPQGQEGTTAQQAYTAALSAWQSGDPRVTQLDWDKLYRRNMSQAPGTYYGQTGKRALYYLVNDVSDDKIWNAATHFVHNFTDTTKFLLNVSYQNYYSEQYREVNDLLGADFVLNRDPFAATNQPGKSGLFNDGEENVTKRVGDKMGYDYIFRRQEVKVNPGVKFSTGKFDVFVSAMAGYSTSNREGLFKHYLYKDSFGKGGDYNYWNYGLKGQLIYKLNGRNFLVYNGAYYSQAPYLEDLFVNPRVNGSVAPGVKNMVVNANDLSYVIATPFLKMRFTGFLVDTDNETTVQRFFADGLELESVDADGNQTNVQSAFVSQIMTDVKKRNMGLELGVDVKVLPTLSLQGLASIGQYTYQNDPTTYFASDAVGVFSNGLPYANMGKSYIKSYRQGGTPQQAFSLGFRYNNPKYWWVGANWNYFDENYLDPAALVRTESFAQNDQTSGPFQNLTESELRRVLQPNKLPSSFFLNANAGKSWMIGKYYVLLSATVNNILDNRKYITGGFEQTRNAKYNNFVEDHDREFPLFAPKYWYTQGRSYFVNLQFRF</sequence>
<dbReference type="Proteomes" id="UP000037953">
    <property type="component" value="Unassembled WGS sequence"/>
</dbReference>
<dbReference type="SUPFAM" id="SSF49464">
    <property type="entry name" value="Carboxypeptidase regulatory domain-like"/>
    <property type="match status" value="1"/>
</dbReference>
<dbReference type="Pfam" id="PF13620">
    <property type="entry name" value="CarboxypepD_reg"/>
    <property type="match status" value="1"/>
</dbReference>
<evidence type="ECO:0000256" key="4">
    <source>
        <dbReference type="SAM" id="SignalP"/>
    </source>
</evidence>
<reference evidence="5 6" key="1">
    <citation type="journal article" date="2015" name="Genom Data">
        <title>Draft genome sequence of a multidrug-resistant Chryseobacterium indologenes isolate from Malaysia.</title>
        <authorList>
            <person name="Yu C.Y."/>
            <person name="Ang G.Y."/>
            <person name="Cheng H.J."/>
            <person name="Cheong Y.M."/>
            <person name="Yin W.F."/>
            <person name="Chan K.G."/>
        </authorList>
    </citation>
    <scope>NUCLEOTIDE SEQUENCE [LARGE SCALE GENOMIC DNA]</scope>
    <source>
        <strain evidence="5 6">CI_885</strain>
    </source>
</reference>
<dbReference type="Gene3D" id="2.60.40.1120">
    <property type="entry name" value="Carboxypeptidase-like, regulatory domain"/>
    <property type="match status" value="1"/>
</dbReference>
<proteinExistence type="predicted"/>
<gene>
    <name evidence="5" type="ORF">AOB46_08070</name>
</gene>
<dbReference type="AlphaFoldDB" id="A0A0N0ZV10"/>
<keyword evidence="2" id="KW-0472">Membrane</keyword>
<dbReference type="SUPFAM" id="SSF56935">
    <property type="entry name" value="Porins"/>
    <property type="match status" value="1"/>
</dbReference>
<dbReference type="OrthoDB" id="1453181at2"/>
<evidence type="ECO:0000256" key="3">
    <source>
        <dbReference type="ARBA" id="ARBA00023237"/>
    </source>
</evidence>
<keyword evidence="4" id="KW-0732">Signal</keyword>
<comment type="subcellular location">
    <subcellularLocation>
        <location evidence="1">Cell outer membrane</location>
    </subcellularLocation>
</comment>
<feature type="chain" id="PRO_5005865094" evidence="4">
    <location>
        <begin position="22"/>
        <end position="956"/>
    </location>
</feature>